<keyword evidence="3 6" id="KW-0812">Transmembrane</keyword>
<keyword evidence="5 6" id="KW-0472">Membrane</keyword>
<dbReference type="EMBL" id="JACIIV010000004">
    <property type="protein sequence ID" value="MBB6226599.1"/>
    <property type="molecule type" value="Genomic_DNA"/>
</dbReference>
<dbReference type="Proteomes" id="UP000538147">
    <property type="component" value="Unassembled WGS sequence"/>
</dbReference>
<keyword evidence="2" id="KW-1003">Cell membrane</keyword>
<evidence type="ECO:0000313" key="10">
    <source>
        <dbReference type="Proteomes" id="UP000538147"/>
    </source>
</evidence>
<evidence type="ECO:0000256" key="4">
    <source>
        <dbReference type="ARBA" id="ARBA00022989"/>
    </source>
</evidence>
<evidence type="ECO:0000313" key="9">
    <source>
        <dbReference type="EMBL" id="MBB6226599.1"/>
    </source>
</evidence>
<feature type="domain" description="Type II secretion system protein TadB-like N-terminal" evidence="8">
    <location>
        <begin position="6"/>
        <end position="152"/>
    </location>
</feature>
<gene>
    <name evidence="9" type="ORF">FHS79_000756</name>
</gene>
<evidence type="ECO:0000259" key="8">
    <source>
        <dbReference type="Pfam" id="PF19360"/>
    </source>
</evidence>
<feature type="transmembrane region" description="Helical" evidence="6">
    <location>
        <begin position="92"/>
        <end position="113"/>
    </location>
</feature>
<evidence type="ECO:0000256" key="1">
    <source>
        <dbReference type="ARBA" id="ARBA00004651"/>
    </source>
</evidence>
<proteinExistence type="predicted"/>
<dbReference type="Gene3D" id="1.20.81.30">
    <property type="entry name" value="Type II secretion system (T2SS), domain F"/>
    <property type="match status" value="1"/>
</dbReference>
<evidence type="ECO:0000259" key="7">
    <source>
        <dbReference type="Pfam" id="PF00482"/>
    </source>
</evidence>
<comment type="caution">
    <text evidence="9">The sequence shown here is derived from an EMBL/GenBank/DDBJ whole genome shotgun (WGS) entry which is preliminary data.</text>
</comment>
<evidence type="ECO:0000256" key="5">
    <source>
        <dbReference type="ARBA" id="ARBA00023136"/>
    </source>
</evidence>
<protein>
    <submittedName>
        <fullName evidence="9">Tight adherence protein B</fullName>
    </submittedName>
</protein>
<feature type="transmembrane region" description="Helical" evidence="6">
    <location>
        <begin position="272"/>
        <end position="292"/>
    </location>
</feature>
<dbReference type="PANTHER" id="PTHR35007">
    <property type="entry name" value="INTEGRAL MEMBRANE PROTEIN-RELATED"/>
    <property type="match status" value="1"/>
</dbReference>
<feature type="transmembrane region" description="Helical" evidence="6">
    <location>
        <begin position="12"/>
        <end position="34"/>
    </location>
</feature>
<feature type="transmembrane region" description="Helical" evidence="6">
    <location>
        <begin position="304"/>
        <end position="323"/>
    </location>
</feature>
<evidence type="ECO:0000256" key="6">
    <source>
        <dbReference type="SAM" id="Phobius"/>
    </source>
</evidence>
<dbReference type="RefSeq" id="WP_184195577.1">
    <property type="nucleotide sequence ID" value="NZ_BMOX01000086.1"/>
</dbReference>
<keyword evidence="4 6" id="KW-1133">Transmembrane helix</keyword>
<dbReference type="InterPro" id="IPR042094">
    <property type="entry name" value="T2SS_GspF_sf"/>
</dbReference>
<feature type="transmembrane region" description="Helical" evidence="6">
    <location>
        <begin position="125"/>
        <end position="145"/>
    </location>
</feature>
<dbReference type="InterPro" id="IPR045824">
    <property type="entry name" value="T2SS_TadB-like_N"/>
</dbReference>
<dbReference type="Pfam" id="PF19360">
    <property type="entry name" value="TadB_TadC_N"/>
    <property type="match status" value="1"/>
</dbReference>
<organism evidence="9 10">
    <name type="scientific">Polymorphobacter multimanifer</name>
    <dbReference type="NCBI Taxonomy" id="1070431"/>
    <lineage>
        <taxon>Bacteria</taxon>
        <taxon>Pseudomonadati</taxon>
        <taxon>Pseudomonadota</taxon>
        <taxon>Alphaproteobacteria</taxon>
        <taxon>Sphingomonadales</taxon>
        <taxon>Sphingosinicellaceae</taxon>
        <taxon>Polymorphobacter</taxon>
    </lineage>
</organism>
<name>A0A841L1A0_9SPHN</name>
<sequence length="331" mass="36656">MDALLDAEFGIYLAVFLAVVLLVEGIFLFYRDIVGPRQRVSRRMELLSQGASNAEIMESLRRQMPDNTNALLPSLMEFVETRMTQAGMRMRSATMATIMMVTTLTVGIIFPIIGGISGQLTSPLAFILVIVFAIAIGVVLPMSYINIQAVKRMRLFEKQFPIGLDIFVRGLRAGYPVPSALELLVSEVPDPLSSEFGLVLAEMNYGYNLRDALSNLADRVRTQDMQMFVVSVAIQSETGGSLADILEGLSRVIRDRAQMVLKVNALASEGKMTGTLLTALPLLTFAFMFATQPRFYLDVIDDPWFLPGVVGMAVMYFLGVFIMRKLITIKV</sequence>
<evidence type="ECO:0000256" key="3">
    <source>
        <dbReference type="ARBA" id="ARBA00022692"/>
    </source>
</evidence>
<accession>A0A841L1A0</accession>
<dbReference type="PANTHER" id="PTHR35007:SF1">
    <property type="entry name" value="PILUS ASSEMBLY PROTEIN"/>
    <property type="match status" value="1"/>
</dbReference>
<keyword evidence="10" id="KW-1185">Reference proteome</keyword>
<dbReference type="GO" id="GO:0005886">
    <property type="term" value="C:plasma membrane"/>
    <property type="evidence" value="ECO:0007669"/>
    <property type="project" value="UniProtKB-SubCell"/>
</dbReference>
<feature type="domain" description="Type II secretion system protein GspF" evidence="7">
    <location>
        <begin position="165"/>
        <end position="289"/>
    </location>
</feature>
<dbReference type="Pfam" id="PF00482">
    <property type="entry name" value="T2SSF"/>
    <property type="match status" value="1"/>
</dbReference>
<evidence type="ECO:0000256" key="2">
    <source>
        <dbReference type="ARBA" id="ARBA00022475"/>
    </source>
</evidence>
<dbReference type="AlphaFoldDB" id="A0A841L1A0"/>
<comment type="subcellular location">
    <subcellularLocation>
        <location evidence="1">Cell membrane</location>
        <topology evidence="1">Multi-pass membrane protein</topology>
    </subcellularLocation>
</comment>
<reference evidence="9 10" key="1">
    <citation type="submission" date="2020-08" db="EMBL/GenBank/DDBJ databases">
        <title>Genomic Encyclopedia of Type Strains, Phase IV (KMG-IV): sequencing the most valuable type-strain genomes for metagenomic binning, comparative biology and taxonomic classification.</title>
        <authorList>
            <person name="Goeker M."/>
        </authorList>
    </citation>
    <scope>NUCLEOTIDE SEQUENCE [LARGE SCALE GENOMIC DNA]</scope>
    <source>
        <strain evidence="9 10">DSM 102189</strain>
    </source>
</reference>
<dbReference type="InterPro" id="IPR018076">
    <property type="entry name" value="T2SS_GspF_dom"/>
</dbReference>